<dbReference type="KEGG" id="fuv:JR347_16265"/>
<evidence type="ECO:0000313" key="3">
    <source>
        <dbReference type="EMBL" id="QSE97126.1"/>
    </source>
</evidence>
<dbReference type="Gene3D" id="3.40.50.12370">
    <property type="match status" value="1"/>
</dbReference>
<evidence type="ECO:0000313" key="4">
    <source>
        <dbReference type="Proteomes" id="UP000662783"/>
    </source>
</evidence>
<dbReference type="PANTHER" id="PTHR46268:SF6">
    <property type="entry name" value="UNIVERSAL STRESS PROTEIN UP12"/>
    <property type="match status" value="1"/>
</dbReference>
<accession>A0A974WF91</accession>
<gene>
    <name evidence="3" type="ORF">JR347_16265</name>
</gene>
<evidence type="ECO:0000256" key="1">
    <source>
        <dbReference type="ARBA" id="ARBA00008791"/>
    </source>
</evidence>
<dbReference type="RefSeq" id="WP_205721639.1">
    <property type="nucleotide sequence ID" value="NZ_CP070608.1"/>
</dbReference>
<feature type="domain" description="UspA" evidence="2">
    <location>
        <begin position="154"/>
        <end position="279"/>
    </location>
</feature>
<reference evidence="3" key="1">
    <citation type="submission" date="2021-02" db="EMBL/GenBank/DDBJ databases">
        <title>Fulvivirga sp. S481 isolated from sea water.</title>
        <authorList>
            <person name="Bae S.S."/>
            <person name="Baek K."/>
        </authorList>
    </citation>
    <scope>NUCLEOTIDE SEQUENCE</scope>
    <source>
        <strain evidence="3">S481</strain>
    </source>
</reference>
<dbReference type="SUPFAM" id="SSF52402">
    <property type="entry name" value="Adenine nucleotide alpha hydrolases-like"/>
    <property type="match status" value="2"/>
</dbReference>
<dbReference type="AlphaFoldDB" id="A0A974WF91"/>
<keyword evidence="4" id="KW-1185">Reference proteome</keyword>
<dbReference type="PRINTS" id="PR01438">
    <property type="entry name" value="UNVRSLSTRESS"/>
</dbReference>
<proteinExistence type="inferred from homology"/>
<organism evidence="3 4">
    <name type="scientific">Fulvivirga lutea</name>
    <dbReference type="NCBI Taxonomy" id="2810512"/>
    <lineage>
        <taxon>Bacteria</taxon>
        <taxon>Pseudomonadati</taxon>
        <taxon>Bacteroidota</taxon>
        <taxon>Cytophagia</taxon>
        <taxon>Cytophagales</taxon>
        <taxon>Fulvivirgaceae</taxon>
        <taxon>Fulvivirga</taxon>
    </lineage>
</organism>
<dbReference type="EMBL" id="CP070608">
    <property type="protein sequence ID" value="QSE97126.1"/>
    <property type="molecule type" value="Genomic_DNA"/>
</dbReference>
<evidence type="ECO:0000259" key="2">
    <source>
        <dbReference type="Pfam" id="PF00582"/>
    </source>
</evidence>
<name>A0A974WF91_9BACT</name>
<dbReference type="CDD" id="cd00293">
    <property type="entry name" value="USP-like"/>
    <property type="match status" value="2"/>
</dbReference>
<comment type="similarity">
    <text evidence="1">Belongs to the universal stress protein A family.</text>
</comment>
<protein>
    <submittedName>
        <fullName evidence="3">Universal stress protein</fullName>
    </submittedName>
</protein>
<dbReference type="InterPro" id="IPR006015">
    <property type="entry name" value="Universal_stress_UspA"/>
</dbReference>
<dbReference type="Pfam" id="PF00582">
    <property type="entry name" value="Usp"/>
    <property type="match status" value="2"/>
</dbReference>
<dbReference type="Proteomes" id="UP000662783">
    <property type="component" value="Chromosome"/>
</dbReference>
<sequence length="284" mass="31384">MQKILVPTDFSELSESALKLAVDIGRRADAEVYLVNFMDHPFGPTFSTTGEIDAGGSENDLYTLKLARKNHQRLAEIASRHGVSVKVNYQVYDEDFEDGFKKYIREQAIDLAVIATSGEESADEFFSGNHTEQMIVGASCPVISVKGDYNDNDFKKIVVGIDLEHDDEDNFLQAAKFLNSFAKNVSGKLHLVHVADLDSDKAAIEKKVKSFVDKYKFENYTLKVTQNDDKEQGLIAYCLGTGASMLALLTHASGGLLSIFTESTTEELSKRSSIPVMAINLHNI</sequence>
<feature type="domain" description="UspA" evidence="2">
    <location>
        <begin position="1"/>
        <end position="146"/>
    </location>
</feature>
<dbReference type="InterPro" id="IPR006016">
    <property type="entry name" value="UspA"/>
</dbReference>
<dbReference type="PANTHER" id="PTHR46268">
    <property type="entry name" value="STRESS RESPONSE PROTEIN NHAX"/>
    <property type="match status" value="1"/>
</dbReference>